<dbReference type="SUPFAM" id="SSF55469">
    <property type="entry name" value="FMN-dependent nitroreductase-like"/>
    <property type="match status" value="2"/>
</dbReference>
<dbReference type="OrthoDB" id="8156917at2"/>
<evidence type="ECO:0000313" key="1">
    <source>
        <dbReference type="EMBL" id="RAG86822.1"/>
    </source>
</evidence>
<evidence type="ECO:0000313" key="2">
    <source>
        <dbReference type="Proteomes" id="UP000248889"/>
    </source>
</evidence>
<dbReference type="NCBIfam" id="NF047509">
    <property type="entry name" value="Rv3131_FMN_oxido"/>
    <property type="match status" value="1"/>
</dbReference>
<comment type="caution">
    <text evidence="1">The sequence shown here is derived from an EMBL/GenBank/DDBJ whole genome shotgun (WGS) entry which is preliminary data.</text>
</comment>
<dbReference type="EMBL" id="QKYN01000020">
    <property type="protein sequence ID" value="RAG86822.1"/>
    <property type="molecule type" value="Genomic_DNA"/>
</dbReference>
<dbReference type="Proteomes" id="UP000248889">
    <property type="component" value="Unassembled WGS sequence"/>
</dbReference>
<gene>
    <name evidence="1" type="ORF">DN069_04620</name>
</gene>
<dbReference type="AlphaFoldDB" id="A0A2X0INP4"/>
<name>A0A2X0INP4_9ACTN</name>
<dbReference type="InterPro" id="IPR000415">
    <property type="entry name" value="Nitroreductase-like"/>
</dbReference>
<sequence>MTDDSRTTDAPGTLTPDQFARLAAAGAAAPSLHNSQPWRFLAADDRKGMLVFADPSRAVSATDPTGRALHVSVGAAVLNLRVAAAALGLATCLRLLPDGARPDLVAELRFAPPTPGEHLTADAELYPAIEQRHSSRQPFTNRDVPERLVGDLMAAADHEGVVLAMLEEAETRRVLALTTDAERRTAADLAREAETRSWVRLEAPATDGIPAAALGPLDRDARVPVRSFTGHAPQAFGRGDPRTNVPSSARFEALPQLATFTTAHDDRSAWVRTGMALERVWLLGTVHGLRASVLHQAVEWPDTRWQLRDPETGPGYVQIVLRLGFGPPGAASPRRPVAEILHLD</sequence>
<dbReference type="PANTHER" id="PTHR23026">
    <property type="entry name" value="NADPH NITROREDUCTASE"/>
    <property type="match status" value="1"/>
</dbReference>
<dbReference type="InterPro" id="IPR050627">
    <property type="entry name" value="Nitroreductase/BluB"/>
</dbReference>
<proteinExistence type="predicted"/>
<protein>
    <recommendedName>
        <fullName evidence="3">Nitroreductase</fullName>
    </recommendedName>
</protein>
<reference evidence="1 2" key="1">
    <citation type="submission" date="2018-06" db="EMBL/GenBank/DDBJ databases">
        <title>Streptacidiphilus pinicola sp. nov., isolated from pine grove soil.</title>
        <authorList>
            <person name="Roh S.G."/>
            <person name="Park S."/>
            <person name="Kim M.-K."/>
            <person name="Yun B.-R."/>
            <person name="Park J."/>
            <person name="Kim M.J."/>
            <person name="Kim Y.S."/>
            <person name="Kim S.B."/>
        </authorList>
    </citation>
    <scope>NUCLEOTIDE SEQUENCE [LARGE SCALE GENOMIC DNA]</scope>
    <source>
        <strain evidence="1 2">MMS16-CNU450</strain>
    </source>
</reference>
<dbReference type="GO" id="GO:0016491">
    <property type="term" value="F:oxidoreductase activity"/>
    <property type="evidence" value="ECO:0007669"/>
    <property type="project" value="InterPro"/>
</dbReference>
<dbReference type="RefSeq" id="WP_111499516.1">
    <property type="nucleotide sequence ID" value="NZ_QKYN01000020.1"/>
</dbReference>
<evidence type="ECO:0008006" key="3">
    <source>
        <dbReference type="Google" id="ProtNLM"/>
    </source>
</evidence>
<dbReference type="Gene3D" id="3.40.109.10">
    <property type="entry name" value="NADH Oxidase"/>
    <property type="match status" value="2"/>
</dbReference>
<keyword evidence="2" id="KW-1185">Reference proteome</keyword>
<dbReference type="PANTHER" id="PTHR23026:SF123">
    <property type="entry name" value="NAD(P)H NITROREDUCTASE RV3131-RELATED"/>
    <property type="match status" value="1"/>
</dbReference>
<accession>A0A2X0INP4</accession>
<organism evidence="1 2">
    <name type="scientific">Streptacidiphilus pinicola</name>
    <dbReference type="NCBI Taxonomy" id="2219663"/>
    <lineage>
        <taxon>Bacteria</taxon>
        <taxon>Bacillati</taxon>
        <taxon>Actinomycetota</taxon>
        <taxon>Actinomycetes</taxon>
        <taxon>Kitasatosporales</taxon>
        <taxon>Streptomycetaceae</taxon>
        <taxon>Streptacidiphilus</taxon>
    </lineage>
</organism>